<dbReference type="InterPro" id="IPR019038">
    <property type="entry name" value="POLD3"/>
</dbReference>
<feature type="compositionally biased region" description="Basic residues" evidence="5">
    <location>
        <begin position="422"/>
        <end position="436"/>
    </location>
</feature>
<evidence type="ECO:0000256" key="5">
    <source>
        <dbReference type="SAM" id="MobiDB-lite"/>
    </source>
</evidence>
<keyword evidence="7" id="KW-1185">Reference proteome</keyword>
<dbReference type="Pfam" id="PF09507">
    <property type="entry name" value="CDC27"/>
    <property type="match status" value="1"/>
</dbReference>
<dbReference type="GeneID" id="25285353"/>
<proteinExistence type="predicted"/>
<sequence>MAEDFKKHLVTEILSEQRTISYRNVSRSLKVHVNAAKCMLYEFYQAQQDKKPGSLYATYLISGLKKTQKPAPGKNGTTNGHKDDYDEDEPIPSSPPPFTSSMLEPSQQSSQPAEDSRPQIPVRTVTLVREEGLAAAKEQYETITSIHIYSLSPGRIEDLVTLTDIGRGLFTDSFMKEDPLVQNKIFGVMQNPSVRRRKGKRPVEPARPAPKFQPVKDEPKKSNSFFPSKAKTQQSAAATEPKKEKGDNTPSRPSSRDSASTTGSAKQPTLKRDSSDLFKAFAKQSQQKPKSALSGDQGLDQDTKMTDVAADEDEGESEDDALFLDTGTNRAGTKKRPSEVKKERDDRAAKLRRMMDSDDESDGAASQASGVKDNALVTATPKAADADAPTEDKDEVAWSDSDTEQNATKPSNPPAASEPTGPRRRRGKRRTMKKRTTKDEDGYLVTKEEAVWESFSEDEPEPPPSKLAPAKPAFGKSQPTQSQAKGGGKPAAKKAGGNIMSFFGKKPS</sequence>
<accession>A0A072P031</accession>
<comment type="caution">
    <text evidence="6">The sequence shown here is derived from an EMBL/GenBank/DDBJ whole genome shotgun (WGS) entry which is preliminary data.</text>
</comment>
<dbReference type="PANTHER" id="PTHR17598">
    <property type="entry name" value="DNA POLYMERASE DELTA SUBUNIT 3"/>
    <property type="match status" value="1"/>
</dbReference>
<dbReference type="Gene3D" id="3.90.1030.20">
    <property type="entry name" value="DNA polymerase delta, p66 (Cdc27) subunit, wHTH domain"/>
    <property type="match status" value="1"/>
</dbReference>
<evidence type="ECO:0000256" key="3">
    <source>
        <dbReference type="ARBA" id="ARBA00022705"/>
    </source>
</evidence>
<dbReference type="GO" id="GO:0006297">
    <property type="term" value="P:nucleotide-excision repair, DNA gap filling"/>
    <property type="evidence" value="ECO:0007669"/>
    <property type="project" value="TreeGrafter"/>
</dbReference>
<name>A0A072P031_9EURO</name>
<dbReference type="GO" id="GO:0043625">
    <property type="term" value="C:delta DNA polymerase complex"/>
    <property type="evidence" value="ECO:0007669"/>
    <property type="project" value="InterPro"/>
</dbReference>
<gene>
    <name evidence="6" type="ORF">A1O9_10449</name>
</gene>
<feature type="compositionally biased region" description="Basic and acidic residues" evidence="5">
    <location>
        <begin position="336"/>
        <end position="356"/>
    </location>
</feature>
<keyword evidence="3" id="KW-0235">DNA replication</keyword>
<protein>
    <recommendedName>
        <fullName evidence="2">DNA polymerase delta subunit 3</fullName>
    </recommendedName>
</protein>
<dbReference type="Proteomes" id="UP000027920">
    <property type="component" value="Unassembled WGS sequence"/>
</dbReference>
<evidence type="ECO:0000256" key="4">
    <source>
        <dbReference type="ARBA" id="ARBA00023242"/>
    </source>
</evidence>
<dbReference type="GO" id="GO:0003887">
    <property type="term" value="F:DNA-directed DNA polymerase activity"/>
    <property type="evidence" value="ECO:0007669"/>
    <property type="project" value="TreeGrafter"/>
</dbReference>
<feature type="compositionally biased region" description="Basic and acidic residues" evidence="5">
    <location>
        <begin position="437"/>
        <end position="450"/>
    </location>
</feature>
<dbReference type="PANTHER" id="PTHR17598:SF13">
    <property type="entry name" value="DNA POLYMERASE DELTA SUBUNIT 3"/>
    <property type="match status" value="1"/>
</dbReference>
<dbReference type="RefSeq" id="XP_013256064.1">
    <property type="nucleotide sequence ID" value="XM_013400610.1"/>
</dbReference>
<evidence type="ECO:0000256" key="1">
    <source>
        <dbReference type="ARBA" id="ARBA00004123"/>
    </source>
</evidence>
<feature type="compositionally biased region" description="Acidic residues" evidence="5">
    <location>
        <begin position="309"/>
        <end position="322"/>
    </location>
</feature>
<organism evidence="6 7">
    <name type="scientific">Exophiala aquamarina CBS 119918</name>
    <dbReference type="NCBI Taxonomy" id="1182545"/>
    <lineage>
        <taxon>Eukaryota</taxon>
        <taxon>Fungi</taxon>
        <taxon>Dikarya</taxon>
        <taxon>Ascomycota</taxon>
        <taxon>Pezizomycotina</taxon>
        <taxon>Eurotiomycetes</taxon>
        <taxon>Chaetothyriomycetidae</taxon>
        <taxon>Chaetothyriales</taxon>
        <taxon>Herpotrichiellaceae</taxon>
        <taxon>Exophiala</taxon>
    </lineage>
</organism>
<dbReference type="AlphaFoldDB" id="A0A072P031"/>
<dbReference type="InterPro" id="IPR041913">
    <property type="entry name" value="POLD3_sf"/>
</dbReference>
<feature type="region of interest" description="Disordered" evidence="5">
    <location>
        <begin position="191"/>
        <end position="508"/>
    </location>
</feature>
<feature type="compositionally biased region" description="Polar residues" evidence="5">
    <location>
        <begin position="222"/>
        <end position="237"/>
    </location>
</feature>
<dbReference type="HOGENOM" id="CLU_047736_0_0_1"/>
<keyword evidence="4" id="KW-0539">Nucleus</keyword>
<evidence type="ECO:0000313" key="6">
    <source>
        <dbReference type="EMBL" id="KEF53474.1"/>
    </source>
</evidence>
<reference evidence="6 7" key="1">
    <citation type="submission" date="2013-03" db="EMBL/GenBank/DDBJ databases">
        <title>The Genome Sequence of Exophiala aquamarina CBS 119918.</title>
        <authorList>
            <consortium name="The Broad Institute Genomics Platform"/>
            <person name="Cuomo C."/>
            <person name="de Hoog S."/>
            <person name="Gorbushina A."/>
            <person name="Walker B."/>
            <person name="Young S.K."/>
            <person name="Zeng Q."/>
            <person name="Gargeya S."/>
            <person name="Fitzgerald M."/>
            <person name="Haas B."/>
            <person name="Abouelleil A."/>
            <person name="Allen A.W."/>
            <person name="Alvarado L."/>
            <person name="Arachchi H.M."/>
            <person name="Berlin A.M."/>
            <person name="Chapman S.B."/>
            <person name="Gainer-Dewar J."/>
            <person name="Goldberg J."/>
            <person name="Griggs A."/>
            <person name="Gujja S."/>
            <person name="Hansen M."/>
            <person name="Howarth C."/>
            <person name="Imamovic A."/>
            <person name="Ireland A."/>
            <person name="Larimer J."/>
            <person name="McCowan C."/>
            <person name="Murphy C."/>
            <person name="Pearson M."/>
            <person name="Poon T.W."/>
            <person name="Priest M."/>
            <person name="Roberts A."/>
            <person name="Saif S."/>
            <person name="Shea T."/>
            <person name="Sisk P."/>
            <person name="Sykes S."/>
            <person name="Wortman J."/>
            <person name="Nusbaum C."/>
            <person name="Birren B."/>
        </authorList>
    </citation>
    <scope>NUCLEOTIDE SEQUENCE [LARGE SCALE GENOMIC DNA]</scope>
    <source>
        <strain evidence="6 7">CBS 119918</strain>
    </source>
</reference>
<comment type="subcellular location">
    <subcellularLocation>
        <location evidence="1">Nucleus</location>
    </subcellularLocation>
</comment>
<dbReference type="OrthoDB" id="514823at2759"/>
<feature type="compositionally biased region" description="Polar residues" evidence="5">
    <location>
        <begin position="248"/>
        <end position="267"/>
    </location>
</feature>
<dbReference type="EMBL" id="AMGV01000013">
    <property type="protein sequence ID" value="KEF53474.1"/>
    <property type="molecule type" value="Genomic_DNA"/>
</dbReference>
<dbReference type="STRING" id="1182545.A0A072P031"/>
<dbReference type="GO" id="GO:0006271">
    <property type="term" value="P:DNA strand elongation involved in DNA replication"/>
    <property type="evidence" value="ECO:0007669"/>
    <property type="project" value="TreeGrafter"/>
</dbReference>
<feature type="region of interest" description="Disordered" evidence="5">
    <location>
        <begin position="66"/>
        <end position="121"/>
    </location>
</feature>
<evidence type="ECO:0000256" key="2">
    <source>
        <dbReference type="ARBA" id="ARBA00017589"/>
    </source>
</evidence>
<feature type="compositionally biased region" description="Polar residues" evidence="5">
    <location>
        <begin position="102"/>
        <end position="113"/>
    </location>
</feature>
<dbReference type="VEuPathDB" id="FungiDB:A1O9_10449"/>
<dbReference type="GO" id="GO:1904161">
    <property type="term" value="P:DNA synthesis involved in UV-damage excision repair"/>
    <property type="evidence" value="ECO:0007669"/>
    <property type="project" value="TreeGrafter"/>
</dbReference>
<evidence type="ECO:0000313" key="7">
    <source>
        <dbReference type="Proteomes" id="UP000027920"/>
    </source>
</evidence>